<evidence type="ECO:0000313" key="6">
    <source>
        <dbReference type="Proteomes" id="UP001497444"/>
    </source>
</evidence>
<evidence type="ECO:0000256" key="1">
    <source>
        <dbReference type="ARBA" id="ARBA00022676"/>
    </source>
</evidence>
<gene>
    <name evidence="5" type="ORF">CSSPJE1EN1_LOCUS28242</name>
</gene>
<dbReference type="InterPro" id="IPR010383">
    <property type="entry name" value="Glyco_hydrolase_94_b-supersand"/>
</dbReference>
<organism evidence="5 6">
    <name type="scientific">Sphagnum jensenii</name>
    <dbReference type="NCBI Taxonomy" id="128206"/>
    <lineage>
        <taxon>Eukaryota</taxon>
        <taxon>Viridiplantae</taxon>
        <taxon>Streptophyta</taxon>
        <taxon>Embryophyta</taxon>
        <taxon>Bryophyta</taxon>
        <taxon>Sphagnophytina</taxon>
        <taxon>Sphagnopsida</taxon>
        <taxon>Sphagnales</taxon>
        <taxon>Sphagnaceae</taxon>
        <taxon>Sphagnum</taxon>
    </lineage>
</organism>
<dbReference type="InterPro" id="IPR037824">
    <property type="entry name" value="GH94N_2_NdvB"/>
</dbReference>
<reference evidence="5" key="1">
    <citation type="submission" date="2024-02" db="EMBL/GenBank/DDBJ databases">
        <authorList>
            <consortium name="ELIXIR-Norway"/>
            <consortium name="Elixir Norway"/>
        </authorList>
    </citation>
    <scope>NUCLEOTIDE SEQUENCE</scope>
</reference>
<evidence type="ECO:0000259" key="4">
    <source>
        <dbReference type="Pfam" id="PF17167"/>
    </source>
</evidence>
<proteinExistence type="predicted"/>
<dbReference type="InterPro" id="IPR011013">
    <property type="entry name" value="Gal_mutarotase_sf_dom"/>
</dbReference>
<dbReference type="Pfam" id="PF17167">
    <property type="entry name" value="Glyco_hydro_94"/>
    <property type="match status" value="1"/>
</dbReference>
<dbReference type="InterPro" id="IPR037018">
    <property type="entry name" value="GH65_N"/>
</dbReference>
<keyword evidence="1" id="KW-0328">Glycosyltransferase</keyword>
<dbReference type="InterPro" id="IPR012341">
    <property type="entry name" value="6hp_glycosidase-like_sf"/>
</dbReference>
<feature type="domain" description="Glycosyl hydrolase 94 catalytic" evidence="4">
    <location>
        <begin position="474"/>
        <end position="894"/>
    </location>
</feature>
<dbReference type="CDD" id="cd11756">
    <property type="entry name" value="GH94N_ChvB_NdvB_1_like"/>
    <property type="match status" value="1"/>
</dbReference>
<dbReference type="Gene3D" id="2.70.98.40">
    <property type="entry name" value="Glycoside hydrolase, family 65, N-terminal domain"/>
    <property type="match status" value="1"/>
</dbReference>
<dbReference type="Proteomes" id="UP001497444">
    <property type="component" value="Unassembled WGS sequence"/>
</dbReference>
<dbReference type="SUPFAM" id="SSF74650">
    <property type="entry name" value="Galactose mutarotase-like"/>
    <property type="match status" value="1"/>
</dbReference>
<dbReference type="Gene3D" id="2.60.420.10">
    <property type="entry name" value="Maltose phosphorylase, domain 3"/>
    <property type="match status" value="1"/>
</dbReference>
<dbReference type="PANTHER" id="PTHR37469:SF2">
    <property type="entry name" value="CELLOBIONIC ACID PHOSPHORYLASE"/>
    <property type="match status" value="1"/>
</dbReference>
<dbReference type="Pfam" id="PF06165">
    <property type="entry name" value="GH94_b-supersand"/>
    <property type="match status" value="1"/>
</dbReference>
<evidence type="ECO:0000259" key="3">
    <source>
        <dbReference type="Pfam" id="PF06165"/>
    </source>
</evidence>
<dbReference type="EMBL" id="CAXAQS010000718">
    <property type="protein sequence ID" value="CAK9252864.1"/>
    <property type="molecule type" value="Genomic_DNA"/>
</dbReference>
<keyword evidence="2" id="KW-0808">Transferase</keyword>
<feature type="domain" description="Glycosyl hydrolase 94 supersandwich" evidence="3">
    <location>
        <begin position="190"/>
        <end position="460"/>
    </location>
</feature>
<dbReference type="PANTHER" id="PTHR37469">
    <property type="entry name" value="CELLOBIONIC ACID PHOSPHORYLASE-RELATED"/>
    <property type="match status" value="1"/>
</dbReference>
<dbReference type="SMART" id="SM01068">
    <property type="entry name" value="CBM_X"/>
    <property type="match status" value="1"/>
</dbReference>
<dbReference type="InterPro" id="IPR052047">
    <property type="entry name" value="GH94_Enzymes"/>
</dbReference>
<comment type="caution">
    <text evidence="5">The sequence shown here is derived from an EMBL/GenBank/DDBJ whole genome shotgun (WGS) entry which is preliminary data.</text>
</comment>
<accession>A0ABP0VEK6</accession>
<name>A0ABP0VEK6_9BRYO</name>
<keyword evidence="6" id="KW-1185">Reference proteome</keyword>
<protein>
    <submittedName>
        <fullName evidence="5">Uncharacterized protein</fullName>
    </submittedName>
</protein>
<dbReference type="InterPro" id="IPR033432">
    <property type="entry name" value="GH94_catalytic"/>
</dbReference>
<dbReference type="SUPFAM" id="SSF48208">
    <property type="entry name" value="Six-hairpin glycosidases"/>
    <property type="match status" value="1"/>
</dbReference>
<dbReference type="InterPro" id="IPR008928">
    <property type="entry name" value="6-hairpin_glycosidase_sf"/>
</dbReference>
<evidence type="ECO:0000256" key="2">
    <source>
        <dbReference type="ARBA" id="ARBA00022679"/>
    </source>
</evidence>
<dbReference type="Gene3D" id="1.50.10.10">
    <property type="match status" value="1"/>
</dbReference>
<sequence>MAERILYSETSLRPSVHHRATKTNIRSSIWPNGISGDLPIVTVRIHDAKDLPTIRGLLRCHEYLRLKGLIYDFVVVNEKSGSYFLELQESIQQTLRNSGAQRWINQHGGVFLLRSDITPEKDIAHIQAVARVSLRADEPIKDQLARFSAEEKYPAPLKPTHKSKKDPSPRPDKLNLNFFNGLGGFSQDGREYVILLKNGENTPAPWLNVISNSQEFGFQISESGAGFTWSKNSQTNRLSTWSNDPVTDMPGEIIYIRDEETGELWNPTPLPIRSEDPYEIRHGMGYSTFKTTSHGIAHALTIFASKTDSVKISSLKLENKTDRTRTLGITNYVEWVLGTTRQKTSPFLNCYVDSASRAIFANNPHDDEFFERTAFFDMSATDRSFSCSRKEFLGRNGDSSDPLALKRVSLSSHRGTDQDPCAALQTQIILEPGQSIELSFSLGQANDPESARKLALRYRDLKNVHDSLDEVRIFWIDKTSRLQVETPDSAMNTMINYWLIYQTLSCRFWARSAFYQSGGAFGFRDQLQDCMALIYSDAQLARAHILVSAGRQFKEGDVQHWWHPPTGRGVRTHMSDDLLWLPYVVGFYVRTTGDMSILEEKVAFLEAPLLTSEEDSYTTPKVSSESASVLEHCVRAIKKSAKTGAHGLPLMGTGDWNDSMNRVGHLGKGESIWLGWFLYRVLKDFLPLCQYHPDKPNLEAQLQSLKTSLDTSTWDGGWYKRAYFDDGTPLGSSANDECKIDSIAQSWAILSGAGPIENNLKAMEKAAEMLVRPDSRLILLFTPPFDQSPMDPGYIKGYLPGVRENGGQYTHAAVWLMMAFVELKNEKMANELGQILNPILRASNTEGREKYRLEPYVLAGDIYSGEQLEGRGGWSWYTGSSSWYYRAHIESILGFKLQGNRLSISPCIPKEWGQYTISYKYGQSKYVIQVLNPSGLSGGNVRYTVDGVSAGAHSIQLVDDQRQHSVVATLVIEAEFTSPDHTSLALQNGSTAF</sequence>
<evidence type="ECO:0000313" key="5">
    <source>
        <dbReference type="EMBL" id="CAK9252864.1"/>
    </source>
</evidence>